<dbReference type="EMBL" id="JAHLQF010000005">
    <property type="protein sequence ID" value="MBU5486376.1"/>
    <property type="molecule type" value="Genomic_DNA"/>
</dbReference>
<organism evidence="1 2">
    <name type="scientific">Clostridium mobile</name>
    <dbReference type="NCBI Taxonomy" id="2841512"/>
    <lineage>
        <taxon>Bacteria</taxon>
        <taxon>Bacillati</taxon>
        <taxon>Bacillota</taxon>
        <taxon>Clostridia</taxon>
        <taxon>Eubacteriales</taxon>
        <taxon>Clostridiaceae</taxon>
        <taxon>Clostridium</taxon>
    </lineage>
</organism>
<evidence type="ECO:0000313" key="1">
    <source>
        <dbReference type="EMBL" id="MBU5486376.1"/>
    </source>
</evidence>
<evidence type="ECO:0000313" key="2">
    <source>
        <dbReference type="Proteomes" id="UP000726170"/>
    </source>
</evidence>
<dbReference type="InterPro" id="IPR054845">
    <property type="entry name" value="Exosporium_prot_C"/>
</dbReference>
<dbReference type="RefSeq" id="WP_216440978.1">
    <property type="nucleotide sequence ID" value="NZ_JAHLQF010000005.1"/>
</dbReference>
<keyword evidence="2" id="KW-1185">Reference proteome</keyword>
<gene>
    <name evidence="1" type="ORF">KQI86_18920</name>
</gene>
<comment type="caution">
    <text evidence="1">The sequence shown here is derived from an EMBL/GenBank/DDBJ whole genome shotgun (WGS) entry which is preliminary data.</text>
</comment>
<proteinExistence type="predicted"/>
<name>A0ABS6EMB7_9CLOT</name>
<evidence type="ECO:0008006" key="3">
    <source>
        <dbReference type="Google" id="ProtNLM"/>
    </source>
</evidence>
<accession>A0ABS6EMB7</accession>
<reference evidence="1 2" key="1">
    <citation type="submission" date="2021-06" db="EMBL/GenBank/DDBJ databases">
        <authorList>
            <person name="Sun Q."/>
            <person name="Li D."/>
        </authorList>
    </citation>
    <scope>NUCLEOTIDE SEQUENCE [LARGE SCALE GENOMIC DNA]</scope>
    <source>
        <strain evidence="1 2">MSJ-11</strain>
    </source>
</reference>
<dbReference type="NCBIfam" id="NF045794">
    <property type="entry name" value="CsxC_fam"/>
    <property type="match status" value="1"/>
</dbReference>
<protein>
    <recommendedName>
        <fullName evidence="3">DUF3794 domain-containing protein</fullName>
    </recommendedName>
</protein>
<sequence length="296" mass="33455">MSLISSYNKCYGEGYGGGSYESSSSEASSCASSCASERHHCEAKVSDAMTKSMCENWPITNSCAKGSTLFKIPTVLAFFTVQIDTEATLTLEDPATDIKFIDKDVKVTQCHLVPGTDKVFLEGFVKKNIVFSTKGCVSKHGVSGDIKHTTLRVPFSCVTKVDFLNGFNAGNIFRENERTIEIETQEPHCCRKDKNVINKEVDHNFIHNSVFNEKVFCEIEEATIFESDIEMDKCHIHHEDHRDKCNDHDDHMEHTFQKIREKMVIFLKVKLLQNRQVCIPGVTFPGIHPHHDKCDK</sequence>
<dbReference type="Proteomes" id="UP000726170">
    <property type="component" value="Unassembled WGS sequence"/>
</dbReference>